<evidence type="ECO:0000313" key="1">
    <source>
        <dbReference type="EMBL" id="OGZ66462.1"/>
    </source>
</evidence>
<name>A0A1G2HVA1_9BACT</name>
<sequence length="207" mass="23880">MCQHQSREKIAAFFQEFPFLTRIVKERKTCEVKVSRVNLATVKAQGDFYVFDRQGVLLGETSALWDRTLNDTLNRLGIQNMGCIVEKTIHDPSYGGYGFFSWLMDFVSSHITYSITVFKAPKDFDPAKWLEEERRGVQDEVRNEIAQAGGEMLLNDSRKEYPMSGQAWLGVKLRLHLILCCFVQGGLAMWPFVEQAVKDKHYKKWGK</sequence>
<accession>A0A1G2HVA1</accession>
<protein>
    <submittedName>
        <fullName evidence="1">Uncharacterized protein</fullName>
    </submittedName>
</protein>
<dbReference type="EMBL" id="MHOP01000005">
    <property type="protein sequence ID" value="OGZ66462.1"/>
    <property type="molecule type" value="Genomic_DNA"/>
</dbReference>
<reference evidence="1 2" key="1">
    <citation type="journal article" date="2016" name="Nat. Commun.">
        <title>Thousands of microbial genomes shed light on interconnected biogeochemical processes in an aquifer system.</title>
        <authorList>
            <person name="Anantharaman K."/>
            <person name="Brown C.T."/>
            <person name="Hug L.A."/>
            <person name="Sharon I."/>
            <person name="Castelle C.J."/>
            <person name="Probst A.J."/>
            <person name="Thomas B.C."/>
            <person name="Singh A."/>
            <person name="Wilkins M.J."/>
            <person name="Karaoz U."/>
            <person name="Brodie E.L."/>
            <person name="Williams K.H."/>
            <person name="Hubbard S.S."/>
            <person name="Banfield J.F."/>
        </authorList>
    </citation>
    <scope>NUCLEOTIDE SEQUENCE [LARGE SCALE GENOMIC DNA]</scope>
</reference>
<evidence type="ECO:0000313" key="2">
    <source>
        <dbReference type="Proteomes" id="UP000178774"/>
    </source>
</evidence>
<dbReference type="Proteomes" id="UP000178774">
    <property type="component" value="Unassembled WGS sequence"/>
</dbReference>
<comment type="caution">
    <text evidence="1">The sequence shown here is derived from an EMBL/GenBank/DDBJ whole genome shotgun (WGS) entry which is preliminary data.</text>
</comment>
<proteinExistence type="predicted"/>
<gene>
    <name evidence="1" type="ORF">A2822_01825</name>
</gene>
<dbReference type="AlphaFoldDB" id="A0A1G2HVA1"/>
<organism evidence="1 2">
    <name type="scientific">Candidatus Staskawiczbacteria bacterium RIFCSPHIGHO2_01_FULL_41_41</name>
    <dbReference type="NCBI Taxonomy" id="1802203"/>
    <lineage>
        <taxon>Bacteria</taxon>
        <taxon>Candidatus Staskawicziibacteriota</taxon>
    </lineage>
</organism>